<feature type="domain" description="YdbS-like PH" evidence="2">
    <location>
        <begin position="65"/>
        <end position="135"/>
    </location>
</feature>
<feature type="transmembrane region" description="Helical" evidence="1">
    <location>
        <begin position="44"/>
        <end position="68"/>
    </location>
</feature>
<dbReference type="EMBL" id="CP012034">
    <property type="protein sequence ID" value="AKP67332.1"/>
    <property type="molecule type" value="Genomic_DNA"/>
</dbReference>
<evidence type="ECO:0000256" key="1">
    <source>
        <dbReference type="SAM" id="Phobius"/>
    </source>
</evidence>
<sequence length="488" mass="56218">MISKPRHLHIAALLFFLFDTIKQMVIPFAAGLFGATSSDDDVLMIWIVVVLVLFIIAITVLKFIFFTYQILDDEIIVKYGVFVKKVNHVPYERIQNITTNQWFFLKPFNLEELEIETAGHSDKPEVQLKAVPITLKDEINHHRRNESVKLKTSEVNENVQEKPDKITENIGNTYTISWRDLVKFALTSPAFLTGIVVVLAAYGKIQNGISQTLYKNIAQQASHIGVLIIIGILVAILLVFYIGSVIALIIQYYHFKLTEKDGQFITERGLLRTRKTTIKMDRVQAVMLKQPLLRSFLKIVTVQLVIISNSKKGDSEKDIIVMPVIAQRDVNKFLKQFFPKIPAEQVSAFSPDHRTFFYDLRNATYFALVTVVLTIGFLHSITWLWVTLVIAELLFWYTPAYFSAKRSKVEVVTDDFLVIRNNKVLTNQVFFIPRSSVQFIEKRQSIWLKHKDMSSLNVNVRSGATQKKIKVNYQNDSDIEQIVNWYKH</sequence>
<dbReference type="InterPro" id="IPR005182">
    <property type="entry name" value="YdbS-like_PH"/>
</dbReference>
<accession>A0A0H4QHA0</accession>
<dbReference type="PIRSF" id="PIRSF026631">
    <property type="entry name" value="UCP026631"/>
    <property type="match status" value="1"/>
</dbReference>
<name>A0A0H4QHA0_9LACO</name>
<dbReference type="InterPro" id="IPR014529">
    <property type="entry name" value="UCP026631"/>
</dbReference>
<reference evidence="4" key="1">
    <citation type="submission" date="2015-07" db="EMBL/GenBank/DDBJ databases">
        <title>Lactobacillus ginsenosidimutans/EMML 3141/ whole genome sequencing.</title>
        <authorList>
            <person name="Kim M.K."/>
            <person name="Im W.-T."/>
            <person name="Srinivasan S."/>
            <person name="Lee J.-J."/>
        </authorList>
    </citation>
    <scope>NUCLEOTIDE SEQUENCE [LARGE SCALE GENOMIC DNA]</scope>
    <source>
        <strain evidence="4">EMML 3041</strain>
    </source>
</reference>
<dbReference type="Proteomes" id="UP000036106">
    <property type="component" value="Chromosome"/>
</dbReference>
<evidence type="ECO:0000313" key="3">
    <source>
        <dbReference type="EMBL" id="AKP67332.1"/>
    </source>
</evidence>
<feature type="domain" description="YdbS-like PH" evidence="2">
    <location>
        <begin position="252"/>
        <end position="334"/>
    </location>
</feature>
<feature type="transmembrane region" description="Helical" evidence="1">
    <location>
        <begin position="364"/>
        <end position="397"/>
    </location>
</feature>
<keyword evidence="4" id="KW-1185">Reference proteome</keyword>
<feature type="transmembrane region" description="Helical" evidence="1">
    <location>
        <begin position="184"/>
        <end position="203"/>
    </location>
</feature>
<dbReference type="Pfam" id="PF03703">
    <property type="entry name" value="bPH_2"/>
    <property type="match status" value="3"/>
</dbReference>
<dbReference type="PATRIC" id="fig|1007676.4.peg.1428"/>
<gene>
    <name evidence="3" type="ORF">ABM34_07120</name>
</gene>
<dbReference type="RefSeq" id="WP_048704578.1">
    <property type="nucleotide sequence ID" value="NZ_CP012034.1"/>
</dbReference>
<protein>
    <recommendedName>
        <fullName evidence="2">YdbS-like PH domain-containing protein</fullName>
    </recommendedName>
</protein>
<dbReference type="STRING" id="1007676.ABM34_07120"/>
<dbReference type="OrthoDB" id="2195155at2"/>
<evidence type="ECO:0000313" key="4">
    <source>
        <dbReference type="Proteomes" id="UP000036106"/>
    </source>
</evidence>
<feature type="transmembrane region" description="Helical" evidence="1">
    <location>
        <begin position="223"/>
        <end position="250"/>
    </location>
</feature>
<keyword evidence="1" id="KW-1133">Transmembrane helix</keyword>
<feature type="domain" description="YdbS-like PH" evidence="2">
    <location>
        <begin position="411"/>
        <end position="486"/>
    </location>
</feature>
<dbReference type="PANTHER" id="PTHR34473">
    <property type="entry name" value="UPF0699 TRANSMEMBRANE PROTEIN YDBS"/>
    <property type="match status" value="1"/>
</dbReference>
<dbReference type="AlphaFoldDB" id="A0A0H4QHA0"/>
<keyword evidence="1" id="KW-0472">Membrane</keyword>
<dbReference type="PANTHER" id="PTHR34473:SF2">
    <property type="entry name" value="UPF0699 TRANSMEMBRANE PROTEIN YDBT"/>
    <property type="match status" value="1"/>
</dbReference>
<proteinExistence type="predicted"/>
<dbReference type="KEGG" id="lgn:ABM34_07120"/>
<organism evidence="3 4">
    <name type="scientific">Companilactobacillus ginsenosidimutans</name>
    <dbReference type="NCBI Taxonomy" id="1007676"/>
    <lineage>
        <taxon>Bacteria</taxon>
        <taxon>Bacillati</taxon>
        <taxon>Bacillota</taxon>
        <taxon>Bacilli</taxon>
        <taxon>Lactobacillales</taxon>
        <taxon>Lactobacillaceae</taxon>
        <taxon>Companilactobacillus</taxon>
    </lineage>
</organism>
<evidence type="ECO:0000259" key="2">
    <source>
        <dbReference type="Pfam" id="PF03703"/>
    </source>
</evidence>
<keyword evidence="1" id="KW-0812">Transmembrane</keyword>